<dbReference type="InterPro" id="IPR011990">
    <property type="entry name" value="TPR-like_helical_dom_sf"/>
</dbReference>
<comment type="subcellular location">
    <subcellularLocation>
        <location evidence="1">Membrane</location>
    </subcellularLocation>
</comment>
<evidence type="ECO:0000256" key="7">
    <source>
        <dbReference type="SAM" id="SignalP"/>
    </source>
</evidence>
<dbReference type="Proteomes" id="UP000324176">
    <property type="component" value="Unassembled WGS sequence"/>
</dbReference>
<dbReference type="Proteomes" id="UP000034156">
    <property type="component" value="Chromosome"/>
</dbReference>
<dbReference type="GO" id="GO:0019867">
    <property type="term" value="C:outer membrane"/>
    <property type="evidence" value="ECO:0007669"/>
    <property type="project" value="InterPro"/>
</dbReference>
<dbReference type="InterPro" id="IPR004846">
    <property type="entry name" value="T2SS/T3SS_dom"/>
</dbReference>
<dbReference type="InterPro" id="IPR011662">
    <property type="entry name" value="Secretin/TonB_short_N"/>
</dbReference>
<reference evidence="9 11" key="2">
    <citation type="journal article" date="2016" name="Genome Announc.">
        <title>Genome Sequence of Nitrosomonas communis Strain Nm2, a Mesophilic Ammonia-Oxidizing Bacterium Isolated from Mediterranean Soil.</title>
        <authorList>
            <person name="Kozlowski J.A."/>
            <person name="Kits K.D."/>
            <person name="Stein L.Y."/>
        </authorList>
    </citation>
    <scope>NUCLEOTIDE SEQUENCE [LARGE SCALE GENOMIC DNA]</scope>
    <source>
        <strain evidence="9 11">Nm2</strain>
    </source>
</reference>
<keyword evidence="7" id="KW-0732">Signal</keyword>
<dbReference type="PATRIC" id="fig|44574.3.peg.2332"/>
<dbReference type="GO" id="GO:0015627">
    <property type="term" value="C:type II protein secretion system complex"/>
    <property type="evidence" value="ECO:0007669"/>
    <property type="project" value="TreeGrafter"/>
</dbReference>
<keyword evidence="3" id="KW-0472">Membrane</keyword>
<reference evidence="10 12" key="3">
    <citation type="submission" date="2019-07" db="EMBL/GenBank/DDBJ databases">
        <title>Active sludge and wastewater microbial communities from Klosterneuburg, Austria.</title>
        <authorList>
            <person name="Wagner M."/>
        </authorList>
    </citation>
    <scope>NUCLEOTIDE SEQUENCE [LARGE SCALE GENOMIC DNA]</scope>
    <source>
        <strain evidence="10 12">Nm2</strain>
    </source>
</reference>
<comment type="similarity">
    <text evidence="5">Belongs to the bacterial secretin family.</text>
</comment>
<dbReference type="Gene3D" id="3.30.1370.120">
    <property type="match status" value="1"/>
</dbReference>
<evidence type="ECO:0000256" key="1">
    <source>
        <dbReference type="ARBA" id="ARBA00004370"/>
    </source>
</evidence>
<protein>
    <submittedName>
        <fullName evidence="10">General secretion pathway protein D</fullName>
    </submittedName>
    <submittedName>
        <fullName evidence="9">General secretion pathway protein GspD</fullName>
    </submittedName>
</protein>
<dbReference type="Gene3D" id="1.25.40.10">
    <property type="entry name" value="Tetratricopeptide repeat domain"/>
    <property type="match status" value="1"/>
</dbReference>
<keyword evidence="4" id="KW-0998">Cell outer membrane</keyword>
<dbReference type="EMBL" id="CP011451">
    <property type="protein sequence ID" value="AKH38008.1"/>
    <property type="molecule type" value="Genomic_DNA"/>
</dbReference>
<dbReference type="Pfam" id="PF16344">
    <property type="entry name" value="FecR_C"/>
    <property type="match status" value="1"/>
</dbReference>
<reference evidence="11" key="1">
    <citation type="submission" date="2015-05" db="EMBL/GenBank/DDBJ databases">
        <title>Draft genome of Nitrosomonas communis strain Nm2.</title>
        <authorList>
            <person name="Kozlowski J.A."/>
            <person name="Kits K.D."/>
            <person name="Stein L.Y."/>
        </authorList>
    </citation>
    <scope>NUCLEOTIDE SEQUENCE [LARGE SCALE GENOMIC DNA]</scope>
    <source>
        <strain evidence="11">Nm2</strain>
    </source>
</reference>
<evidence type="ECO:0000256" key="6">
    <source>
        <dbReference type="SAM" id="MobiDB-lite"/>
    </source>
</evidence>
<dbReference type="PROSITE" id="PS51257">
    <property type="entry name" value="PROKAR_LIPOPROTEIN"/>
    <property type="match status" value="1"/>
</dbReference>
<dbReference type="InterPro" id="IPR001775">
    <property type="entry name" value="GspD/PilQ"/>
</dbReference>
<dbReference type="PANTHER" id="PTHR30332">
    <property type="entry name" value="PROBABLE GENERAL SECRETION PATHWAY PROTEIN D"/>
    <property type="match status" value="1"/>
</dbReference>
<evidence type="ECO:0000313" key="11">
    <source>
        <dbReference type="Proteomes" id="UP000034156"/>
    </source>
</evidence>
<dbReference type="CDD" id="cd08547">
    <property type="entry name" value="Type_II_cohesin"/>
    <property type="match status" value="1"/>
</dbReference>
<feature type="region of interest" description="Disordered" evidence="6">
    <location>
        <begin position="742"/>
        <end position="763"/>
    </location>
</feature>
<dbReference type="Pfam" id="PF00263">
    <property type="entry name" value="Secretin"/>
    <property type="match status" value="1"/>
</dbReference>
<dbReference type="OrthoDB" id="9775455at2"/>
<accession>A0A0F7KFT1</accession>
<feature type="signal peptide" evidence="7">
    <location>
        <begin position="1"/>
        <end position="23"/>
    </location>
</feature>
<dbReference type="AlphaFoldDB" id="A0A0F7KFT1"/>
<dbReference type="RefSeq" id="WP_046850075.1">
    <property type="nucleotide sequence ID" value="NZ_CP011451.1"/>
</dbReference>
<dbReference type="EMBL" id="VNHT01000008">
    <property type="protein sequence ID" value="TYP91619.1"/>
    <property type="molecule type" value="Genomic_DNA"/>
</dbReference>
<dbReference type="PRINTS" id="PR00811">
    <property type="entry name" value="BCTERIALGSPD"/>
</dbReference>
<keyword evidence="11" id="KW-1185">Reference proteome</keyword>
<evidence type="ECO:0000313" key="10">
    <source>
        <dbReference type="EMBL" id="TYP91619.1"/>
    </source>
</evidence>
<evidence type="ECO:0000256" key="3">
    <source>
        <dbReference type="ARBA" id="ARBA00023136"/>
    </source>
</evidence>
<evidence type="ECO:0000256" key="4">
    <source>
        <dbReference type="ARBA" id="ARBA00023237"/>
    </source>
</evidence>
<dbReference type="InterPro" id="IPR038591">
    <property type="entry name" value="NolW-like_sf"/>
</dbReference>
<dbReference type="KEGG" id="nco:AAW31_09575"/>
<organism evidence="9 11">
    <name type="scientific">Nitrosomonas communis</name>
    <dbReference type="NCBI Taxonomy" id="44574"/>
    <lineage>
        <taxon>Bacteria</taxon>
        <taxon>Pseudomonadati</taxon>
        <taxon>Pseudomonadota</taxon>
        <taxon>Betaproteobacteria</taxon>
        <taxon>Nitrosomonadales</taxon>
        <taxon>Nitrosomonadaceae</taxon>
        <taxon>Nitrosomonas</taxon>
    </lineage>
</organism>
<feature type="domain" description="Secretin/TonB short N-terminal" evidence="8">
    <location>
        <begin position="209"/>
        <end position="260"/>
    </location>
</feature>
<gene>
    <name evidence="9" type="ORF">AAW31_09575</name>
    <name evidence="10" type="ORF">BCL69_100847</name>
</gene>
<dbReference type="InterPro" id="IPR050810">
    <property type="entry name" value="Bact_Secretion_Sys_Channel"/>
</dbReference>
<dbReference type="SMART" id="SM00965">
    <property type="entry name" value="STN"/>
    <property type="match status" value="1"/>
</dbReference>
<feature type="chain" id="PRO_5033716761" evidence="7">
    <location>
        <begin position="24"/>
        <end position="763"/>
    </location>
</feature>
<dbReference type="SUPFAM" id="SSF48452">
    <property type="entry name" value="TPR-like"/>
    <property type="match status" value="1"/>
</dbReference>
<evidence type="ECO:0000313" key="9">
    <source>
        <dbReference type="EMBL" id="AKH38008.1"/>
    </source>
</evidence>
<evidence type="ECO:0000256" key="2">
    <source>
        <dbReference type="ARBA" id="ARBA00022448"/>
    </source>
</evidence>
<keyword evidence="2" id="KW-0813">Transport</keyword>
<proteinExistence type="inferred from homology"/>
<dbReference type="PANTHER" id="PTHR30332:SF17">
    <property type="entry name" value="TYPE IV PILIATION SYSTEM PROTEIN DR_0774-RELATED"/>
    <property type="match status" value="1"/>
</dbReference>
<dbReference type="GO" id="GO:0009306">
    <property type="term" value="P:protein secretion"/>
    <property type="evidence" value="ECO:0007669"/>
    <property type="project" value="InterPro"/>
</dbReference>
<name>A0A0F7KFT1_9PROT</name>
<feature type="compositionally biased region" description="Pro residues" evidence="6">
    <location>
        <begin position="754"/>
        <end position="763"/>
    </location>
</feature>
<dbReference type="PRINTS" id="PR01032">
    <property type="entry name" value="PHAGEIV"/>
</dbReference>
<sequence length="763" mass="83408">MKSVRFFFIILLLTLLMSCAQLATRNRAFLEGQQLIAQGQLDAGLKKLEQAAYEEPDNREIRTVLTRQREAIANQILNEAENLRAAGNFDSAEQQYRHVQEITPNSERAKAGLEALYLDRHQQFFIEQAREALARNDVEGAEAAVRAVLQENPMNGDARLLIREINQRLSRAEEPGLALMTTFDKPITMEFRDASLKTIFELISRTAGINFIFDKSVQQESKTSIFVRDNRIEDVLKLLLVTNQLAYKILNDNSLLIYPDTPAKQKEYQELVVRSFHVVNTDVKQMVSMIRGLVKAKDIYVNEKLNLFVMRDTLEAIRLVERLVAINDFPDPEVMLDVEVLEVNRNNVAKLGPNFPGSITYTPNPGGTDASGNPIAAAATTTLDQMTFGLKNFSVSNQVVIDLRKDLTFNDLLANPRIRVKNREKAKILIGSRQPIITSNVTGTAATVSQSVTFIDVGLKLEVEPVISPNNEVAIKVMLEVSSITGFEAGTTAGSRFPVVGTRTAETLLSSNDGETHVLAGLINDDDKRSLGGIPGLIDTPILNRLFGNQSLNRQKTEIILLITPRIVRNVTQPTKLESEFYSGTANAAGRLQTSIRKTLPQSLALAPSGPALGARSVFGGAQPTPSTSMAESAPNPFAAAAAQQAGGASPSLTLLAPTTVPMDREFTATVRLVTQKTNLASELNLTYDKDLLEALDGGEKSGVRTIKLGREEPSGMTTVLRFKAISPNPGTAEIAVQSLTAQDDKGNPVEVSLPPPVSVEIQ</sequence>
<dbReference type="InterPro" id="IPR032508">
    <property type="entry name" value="FecR_C"/>
</dbReference>
<evidence type="ECO:0000313" key="12">
    <source>
        <dbReference type="Proteomes" id="UP000324176"/>
    </source>
</evidence>
<evidence type="ECO:0000259" key="8">
    <source>
        <dbReference type="SMART" id="SM00965"/>
    </source>
</evidence>
<evidence type="ECO:0000256" key="5">
    <source>
        <dbReference type="RuleBase" id="RU004003"/>
    </source>
</evidence>